<dbReference type="FunFam" id="3.40.50.300:FF:002470">
    <property type="entry name" value="ABC transporter, putative"/>
    <property type="match status" value="1"/>
</dbReference>
<evidence type="ECO:0000259" key="1">
    <source>
        <dbReference type="PROSITE" id="PS50893"/>
    </source>
</evidence>
<dbReference type="InterPro" id="IPR027417">
    <property type="entry name" value="P-loop_NTPase"/>
</dbReference>
<dbReference type="InterPro" id="IPR003439">
    <property type="entry name" value="ABC_transporter-like_ATP-bd"/>
</dbReference>
<dbReference type="Gene3D" id="3.40.50.300">
    <property type="entry name" value="P-loop containing nucleotide triphosphate hydrolases"/>
    <property type="match status" value="1"/>
</dbReference>
<evidence type="ECO:0000313" key="2">
    <source>
        <dbReference type="EMBL" id="KAL1110607.1"/>
    </source>
</evidence>
<dbReference type="Pfam" id="PF23321">
    <property type="entry name" value="R1_ABCA1"/>
    <property type="match status" value="1"/>
</dbReference>
<sequence length="316" mass="35462">VLVVDGLAKKFSKPFTAVHGVSFAVNQGECLGLLGVNGAGKTTTFRMLTGDLLPSDGNAFTLGYSLRKQRDRYLSCVGYCPQGDGLNESLTGYETLTLFACLRGVQPSEIKTTVKNWIYFLGLQEYAHKPCGIYSGGNKRKLSTGISLIGLPLLVCLDEPTSGVDPVSRRKLWNVLEQSRKNGQTFVICSHSMDECEAVCTRITIMACGQMRCIGSVQYLKHKYCQGFIIYIKIKPHEESELEEVKEQVKGYISTSCFLKDEHFGLLHYHLTDPNYKLSTLFERMEDLKERCHIIDDYIITQSTMEQVFLSFAEKV</sequence>
<dbReference type="InterPro" id="IPR056264">
    <property type="entry name" value="R2_ABCA1-4-like"/>
</dbReference>
<dbReference type="InterPro" id="IPR026082">
    <property type="entry name" value="ABCA"/>
</dbReference>
<reference evidence="2 3" key="1">
    <citation type="submission" date="2024-07" db="EMBL/GenBank/DDBJ databases">
        <title>Chromosome-level genome assembly of the water stick insect Ranatra chinensis (Heteroptera: Nepidae).</title>
        <authorList>
            <person name="Liu X."/>
        </authorList>
    </citation>
    <scope>NUCLEOTIDE SEQUENCE [LARGE SCALE GENOMIC DNA]</scope>
    <source>
        <strain evidence="2">Cailab_2021Rc</strain>
        <tissue evidence="2">Muscle</tissue>
    </source>
</reference>
<dbReference type="PANTHER" id="PTHR19229:SF250">
    <property type="entry name" value="ABC TRANSPORTER DOMAIN-CONTAINING PROTEIN-RELATED"/>
    <property type="match status" value="1"/>
</dbReference>
<gene>
    <name evidence="2" type="ORF">AAG570_008135</name>
</gene>
<dbReference type="Pfam" id="PF00005">
    <property type="entry name" value="ABC_tran"/>
    <property type="match status" value="1"/>
</dbReference>
<evidence type="ECO:0000313" key="3">
    <source>
        <dbReference type="Proteomes" id="UP001558652"/>
    </source>
</evidence>
<feature type="domain" description="ABC transporter" evidence="1">
    <location>
        <begin position="2"/>
        <end position="233"/>
    </location>
</feature>
<accession>A0ABD0XV65</accession>
<feature type="non-terminal residue" evidence="2">
    <location>
        <position position="1"/>
    </location>
</feature>
<dbReference type="Proteomes" id="UP001558652">
    <property type="component" value="Unassembled WGS sequence"/>
</dbReference>
<dbReference type="CDD" id="cd03263">
    <property type="entry name" value="ABC_subfamily_A"/>
    <property type="match status" value="1"/>
</dbReference>
<dbReference type="PANTHER" id="PTHR19229">
    <property type="entry name" value="ATP-BINDING CASSETTE TRANSPORTER SUBFAMILY A ABCA"/>
    <property type="match status" value="1"/>
</dbReference>
<protein>
    <recommendedName>
        <fullName evidence="1">ABC transporter domain-containing protein</fullName>
    </recommendedName>
</protein>
<keyword evidence="3" id="KW-1185">Reference proteome</keyword>
<proteinExistence type="predicted"/>
<dbReference type="EMBL" id="JBFDAA010000022">
    <property type="protein sequence ID" value="KAL1110607.1"/>
    <property type="molecule type" value="Genomic_DNA"/>
</dbReference>
<dbReference type="PROSITE" id="PS50893">
    <property type="entry name" value="ABC_TRANSPORTER_2"/>
    <property type="match status" value="1"/>
</dbReference>
<comment type="caution">
    <text evidence="2">The sequence shown here is derived from an EMBL/GenBank/DDBJ whole genome shotgun (WGS) entry which is preliminary data.</text>
</comment>
<dbReference type="SUPFAM" id="SSF52540">
    <property type="entry name" value="P-loop containing nucleoside triphosphate hydrolases"/>
    <property type="match status" value="1"/>
</dbReference>
<name>A0ABD0XV65_9HEMI</name>
<dbReference type="AlphaFoldDB" id="A0ABD0XV65"/>
<organism evidence="2 3">
    <name type="scientific">Ranatra chinensis</name>
    <dbReference type="NCBI Taxonomy" id="642074"/>
    <lineage>
        <taxon>Eukaryota</taxon>
        <taxon>Metazoa</taxon>
        <taxon>Ecdysozoa</taxon>
        <taxon>Arthropoda</taxon>
        <taxon>Hexapoda</taxon>
        <taxon>Insecta</taxon>
        <taxon>Pterygota</taxon>
        <taxon>Neoptera</taxon>
        <taxon>Paraneoptera</taxon>
        <taxon>Hemiptera</taxon>
        <taxon>Heteroptera</taxon>
        <taxon>Panheteroptera</taxon>
        <taxon>Nepomorpha</taxon>
        <taxon>Nepidae</taxon>
        <taxon>Ranatrinae</taxon>
        <taxon>Ranatra</taxon>
    </lineage>
</organism>